<sequence>RISDEDALPVPCRITITEPDGTLAVLRTMNPKQPLALRPGVVYTSNGKAELHLQPGKYTIYASRGFEYGIDKKSITISKKEISRVEMKIQREVPTPGLVAVDSHIHCLTYSGHGDASVEERMHTIAGEGIELAIATDHNHHVDYQPVMKATGTSRFFTSVIGNEVTTKTGHFNAFPIVANSPVPDYKLGDWTKLMASIRSTQGVRVIVLNHPHNTHSGFRPLAPENFNPVTGRNLHGAPYSFDAMEVVTSAAMQSDNLRLYSDWFALLNHGYRIAGIGSSDTHDVSRFILGQART</sequence>
<dbReference type="EMBL" id="UINC01142485">
    <property type="protein sequence ID" value="SVD30840.1"/>
    <property type="molecule type" value="Genomic_DNA"/>
</dbReference>
<protein>
    <recommendedName>
        <fullName evidence="2">Polymerase/histidinol phosphatase N-terminal domain-containing protein</fullName>
    </recommendedName>
</protein>
<dbReference type="NCBIfam" id="NF038032">
    <property type="entry name" value="CehA_McbA_metalo"/>
    <property type="match status" value="1"/>
</dbReference>
<proteinExistence type="predicted"/>
<feature type="non-terminal residue" evidence="1">
    <location>
        <position position="295"/>
    </location>
</feature>
<dbReference type="AlphaFoldDB" id="A0A382U970"/>
<gene>
    <name evidence="1" type="ORF">METZ01_LOCUS383694</name>
</gene>
<accession>A0A382U970</accession>
<name>A0A382U970_9ZZZZ</name>
<evidence type="ECO:0000313" key="1">
    <source>
        <dbReference type="EMBL" id="SVD30840.1"/>
    </source>
</evidence>
<dbReference type="Gene3D" id="3.20.20.140">
    <property type="entry name" value="Metal-dependent hydrolases"/>
    <property type="match status" value="1"/>
</dbReference>
<evidence type="ECO:0008006" key="2">
    <source>
        <dbReference type="Google" id="ProtNLM"/>
    </source>
</evidence>
<dbReference type="SUPFAM" id="SSF89550">
    <property type="entry name" value="PHP domain-like"/>
    <property type="match status" value="1"/>
</dbReference>
<dbReference type="InterPro" id="IPR016195">
    <property type="entry name" value="Pol/histidinol_Pase-like"/>
</dbReference>
<feature type="non-terminal residue" evidence="1">
    <location>
        <position position="1"/>
    </location>
</feature>
<reference evidence="1" key="1">
    <citation type="submission" date="2018-05" db="EMBL/GenBank/DDBJ databases">
        <authorList>
            <person name="Lanie J.A."/>
            <person name="Ng W.-L."/>
            <person name="Kazmierczak K.M."/>
            <person name="Andrzejewski T.M."/>
            <person name="Davidsen T.M."/>
            <person name="Wayne K.J."/>
            <person name="Tettelin H."/>
            <person name="Glass J.I."/>
            <person name="Rusch D."/>
            <person name="Podicherti R."/>
            <person name="Tsui H.-C.T."/>
            <person name="Winkler M.E."/>
        </authorList>
    </citation>
    <scope>NUCLEOTIDE SEQUENCE</scope>
</reference>
<organism evidence="1">
    <name type="scientific">marine metagenome</name>
    <dbReference type="NCBI Taxonomy" id="408172"/>
    <lineage>
        <taxon>unclassified sequences</taxon>
        <taxon>metagenomes</taxon>
        <taxon>ecological metagenomes</taxon>
    </lineage>
</organism>